<accession>A2DS20</accession>
<dbReference type="InParanoid" id="A2DS20"/>
<dbReference type="Proteomes" id="UP000001542">
    <property type="component" value="Unassembled WGS sequence"/>
</dbReference>
<organism evidence="1 2">
    <name type="scientific">Trichomonas vaginalis (strain ATCC PRA-98 / G3)</name>
    <dbReference type="NCBI Taxonomy" id="412133"/>
    <lineage>
        <taxon>Eukaryota</taxon>
        <taxon>Metamonada</taxon>
        <taxon>Parabasalia</taxon>
        <taxon>Trichomonadida</taxon>
        <taxon>Trichomonadidae</taxon>
        <taxon>Trichomonas</taxon>
    </lineage>
</organism>
<reference evidence="1" key="1">
    <citation type="submission" date="2006-10" db="EMBL/GenBank/DDBJ databases">
        <authorList>
            <person name="Amadeo P."/>
            <person name="Zhao Q."/>
            <person name="Wortman J."/>
            <person name="Fraser-Liggett C."/>
            <person name="Carlton J."/>
        </authorList>
    </citation>
    <scope>NUCLEOTIDE SEQUENCE</scope>
    <source>
        <strain evidence="1">G3</strain>
    </source>
</reference>
<proteinExistence type="predicted"/>
<sequence length="298" mass="35174">MGHHVEFIINPYISRGFYIATRDLTYENQIFMELGKELFSNVHYDFDRLVYSFCRNFQKQRSEDLYINITTLDIIVRILLLTDMSKGNLGFALKGCNELNLENFLNNNVQIKPYIVDFRVRKIAPKLYFDDFLSGDFNLNYKGYSIIFDVLKDKSKEEKYYMGFKAIQSIQECLRNLVPLENQGSLHNADEFRLMILLSEKANEIKSLFLQHRDDLPVLRNRTNAELIGFEMKSSSGQDPKEKKHISYIEDAFDNLDQYCEEIILNYRTLKNHIIDGYNNYYDEKGNLKTQSINNNFE</sequence>
<dbReference type="VEuPathDB" id="TrichDB:TVAG_447490"/>
<dbReference type="PANTHER" id="PTHR33651:SF2">
    <property type="entry name" value="PI3K_PI4K CATALYTIC DOMAIN-CONTAINING PROTEIN"/>
    <property type="match status" value="1"/>
</dbReference>
<evidence type="ECO:0000313" key="1">
    <source>
        <dbReference type="EMBL" id="EAY16790.1"/>
    </source>
</evidence>
<protein>
    <submittedName>
        <fullName evidence="1">Uncharacterized protein</fullName>
    </submittedName>
</protein>
<dbReference type="AlphaFoldDB" id="A2DS20"/>
<name>A2DS20_TRIV3</name>
<evidence type="ECO:0000313" key="2">
    <source>
        <dbReference type="Proteomes" id="UP000001542"/>
    </source>
</evidence>
<keyword evidence="2" id="KW-1185">Reference proteome</keyword>
<dbReference type="RefSeq" id="XP_001329013.1">
    <property type="nucleotide sequence ID" value="XM_001328978.1"/>
</dbReference>
<reference evidence="1" key="2">
    <citation type="journal article" date="2007" name="Science">
        <title>Draft genome sequence of the sexually transmitted pathogen Trichomonas vaginalis.</title>
        <authorList>
            <person name="Carlton J.M."/>
            <person name="Hirt R.P."/>
            <person name="Silva J.C."/>
            <person name="Delcher A.L."/>
            <person name="Schatz M."/>
            <person name="Zhao Q."/>
            <person name="Wortman J.R."/>
            <person name="Bidwell S.L."/>
            <person name="Alsmark U.C.M."/>
            <person name="Besteiro S."/>
            <person name="Sicheritz-Ponten T."/>
            <person name="Noel C.J."/>
            <person name="Dacks J.B."/>
            <person name="Foster P.G."/>
            <person name="Simillion C."/>
            <person name="Van de Peer Y."/>
            <person name="Miranda-Saavedra D."/>
            <person name="Barton G.J."/>
            <person name="Westrop G.D."/>
            <person name="Mueller S."/>
            <person name="Dessi D."/>
            <person name="Fiori P.L."/>
            <person name="Ren Q."/>
            <person name="Paulsen I."/>
            <person name="Zhang H."/>
            <person name="Bastida-Corcuera F.D."/>
            <person name="Simoes-Barbosa A."/>
            <person name="Brown M.T."/>
            <person name="Hayes R.D."/>
            <person name="Mukherjee M."/>
            <person name="Okumura C.Y."/>
            <person name="Schneider R."/>
            <person name="Smith A.J."/>
            <person name="Vanacova S."/>
            <person name="Villalvazo M."/>
            <person name="Haas B.J."/>
            <person name="Pertea M."/>
            <person name="Feldblyum T.V."/>
            <person name="Utterback T.R."/>
            <person name="Shu C.L."/>
            <person name="Osoegawa K."/>
            <person name="de Jong P.J."/>
            <person name="Hrdy I."/>
            <person name="Horvathova L."/>
            <person name="Zubacova Z."/>
            <person name="Dolezal P."/>
            <person name="Malik S.B."/>
            <person name="Logsdon J.M. Jr."/>
            <person name="Henze K."/>
            <person name="Gupta A."/>
            <person name="Wang C.C."/>
            <person name="Dunne R.L."/>
            <person name="Upcroft J.A."/>
            <person name="Upcroft P."/>
            <person name="White O."/>
            <person name="Salzberg S.L."/>
            <person name="Tang P."/>
            <person name="Chiu C.-H."/>
            <person name="Lee Y.-S."/>
            <person name="Embley T.M."/>
            <person name="Coombs G.H."/>
            <person name="Mottram J.C."/>
            <person name="Tachezy J."/>
            <person name="Fraser-Liggett C.M."/>
            <person name="Johnson P.J."/>
        </authorList>
    </citation>
    <scope>NUCLEOTIDE SEQUENCE [LARGE SCALE GENOMIC DNA]</scope>
    <source>
        <strain evidence="1">G3</strain>
    </source>
</reference>
<dbReference type="KEGG" id="tva:4774802"/>
<dbReference type="PANTHER" id="PTHR33651">
    <property type="entry name" value="PROTEIN CBG06246"/>
    <property type="match status" value="1"/>
</dbReference>
<gene>
    <name evidence="1" type="ORF">TVAG_447490</name>
</gene>
<dbReference type="EMBL" id="DS113238">
    <property type="protein sequence ID" value="EAY16790.1"/>
    <property type="molecule type" value="Genomic_DNA"/>
</dbReference>
<dbReference type="VEuPathDB" id="TrichDB:TVAGG3_1001040"/>